<protein>
    <recommendedName>
        <fullName evidence="2">DUF5777 domain-containing protein</fullName>
    </recommendedName>
</protein>
<name>A0A934X0G4_9BACT</name>
<keyword evidence="4" id="KW-1185">Reference proteome</keyword>
<evidence type="ECO:0000259" key="2">
    <source>
        <dbReference type="Pfam" id="PF19089"/>
    </source>
</evidence>
<dbReference type="AlphaFoldDB" id="A0A934X0G4"/>
<feature type="signal peptide" evidence="1">
    <location>
        <begin position="1"/>
        <end position="18"/>
    </location>
</feature>
<evidence type="ECO:0000313" key="3">
    <source>
        <dbReference type="EMBL" id="MBK6266160.1"/>
    </source>
</evidence>
<accession>A0A934X0G4</accession>
<dbReference type="RefSeq" id="WP_201431840.1">
    <property type="nucleotide sequence ID" value="NZ_JAEQBW010000006.1"/>
</dbReference>
<gene>
    <name evidence="3" type="ORF">JKA74_14035</name>
</gene>
<comment type="caution">
    <text evidence="3">The sequence shown here is derived from an EMBL/GenBank/DDBJ whole genome shotgun (WGS) entry which is preliminary data.</text>
</comment>
<dbReference type="InterPro" id="IPR045916">
    <property type="entry name" value="DUF5777"/>
</dbReference>
<sequence>MRYFIILAFLLFPVACFAQQDDLMALLNDQVEEPINYAEATFKGSRLINGHTVQTRKSKAFEFLISHRFGRLNAGVYELFGLDGANIRLGFEYGLTDFLTIGLGRNSFEKTYDSFLKFRLLRQSSGRVNVPLSMVYISSAAFKTLKGQEQYTNHVSKLFYTHQLLIARKFGSKLSLQIMPTLIHRNLILEEQGKNDVYAMGVGGRMKITQRISLNSEYYHRLNTVVGDENFNSIAVGVDIETGGHVFQLHLTNSRAMIEKGFITETTGDFFKGDVHFGFNVSRVF</sequence>
<feature type="domain" description="DUF5777" evidence="2">
    <location>
        <begin position="42"/>
        <end position="285"/>
    </location>
</feature>
<dbReference type="Pfam" id="PF19089">
    <property type="entry name" value="DUF5777"/>
    <property type="match status" value="1"/>
</dbReference>
<organism evidence="3 4">
    <name type="scientific">Marivirga aurantiaca</name>
    <dbReference type="NCBI Taxonomy" id="2802615"/>
    <lineage>
        <taxon>Bacteria</taxon>
        <taxon>Pseudomonadati</taxon>
        <taxon>Bacteroidota</taxon>
        <taxon>Cytophagia</taxon>
        <taxon>Cytophagales</taxon>
        <taxon>Marivirgaceae</taxon>
        <taxon>Marivirga</taxon>
    </lineage>
</organism>
<feature type="chain" id="PRO_5037020755" description="DUF5777 domain-containing protein" evidence="1">
    <location>
        <begin position="19"/>
        <end position="285"/>
    </location>
</feature>
<reference evidence="3" key="1">
    <citation type="submission" date="2021-01" db="EMBL/GenBank/DDBJ databases">
        <title>Marivirga aurantiaca sp. nov., isolated from intertidal surface sediments.</title>
        <authorList>
            <person name="Zhang M."/>
        </authorList>
    </citation>
    <scope>NUCLEOTIDE SEQUENCE</scope>
    <source>
        <strain evidence="3">S37H4</strain>
    </source>
</reference>
<dbReference type="Proteomes" id="UP000611723">
    <property type="component" value="Unassembled WGS sequence"/>
</dbReference>
<keyword evidence="1" id="KW-0732">Signal</keyword>
<evidence type="ECO:0000313" key="4">
    <source>
        <dbReference type="Proteomes" id="UP000611723"/>
    </source>
</evidence>
<proteinExistence type="predicted"/>
<dbReference type="EMBL" id="JAEQBW010000006">
    <property type="protein sequence ID" value="MBK6266160.1"/>
    <property type="molecule type" value="Genomic_DNA"/>
</dbReference>
<evidence type="ECO:0000256" key="1">
    <source>
        <dbReference type="SAM" id="SignalP"/>
    </source>
</evidence>